<protein>
    <recommendedName>
        <fullName evidence="6 16">Phosphoenolpyruvate-protein phosphotransferase</fullName>
        <ecNumber evidence="5 16">2.7.3.9</ecNumber>
    </recommendedName>
    <alternativeName>
        <fullName evidence="15 16">Phosphotransferase system, enzyme I</fullName>
    </alternativeName>
</protein>
<dbReference type="EC" id="2.7.3.9" evidence="5 16"/>
<dbReference type="InterPro" id="IPR008731">
    <property type="entry name" value="PTS_EIN"/>
</dbReference>
<dbReference type="NCBIfam" id="TIGR01417">
    <property type="entry name" value="PTS_I_fam"/>
    <property type="match status" value="1"/>
</dbReference>
<reference evidence="23 24" key="1">
    <citation type="submission" date="2018-12" db="EMBL/GenBank/DDBJ databases">
        <authorList>
            <person name="Yu L."/>
        </authorList>
    </citation>
    <scope>NUCLEOTIDE SEQUENCE [LARGE SCALE GENOMIC DNA]</scope>
    <source>
        <strain evidence="23 24">HAW-EB2</strain>
    </source>
</reference>
<feature type="domain" description="PEP-utilising enzyme C-terminal" evidence="21">
    <location>
        <begin position="249"/>
        <end position="536"/>
    </location>
</feature>
<dbReference type="PANTHER" id="PTHR46244:SF6">
    <property type="entry name" value="PHOSPHOENOLPYRUVATE-PROTEIN PHOSPHOTRANSFERASE"/>
    <property type="match status" value="1"/>
</dbReference>
<evidence type="ECO:0000259" key="20">
    <source>
        <dbReference type="Pfam" id="PF00391"/>
    </source>
</evidence>
<comment type="cofactor">
    <cofactor evidence="2 16 19">
        <name>Mg(2+)</name>
        <dbReference type="ChEBI" id="CHEBI:18420"/>
    </cofactor>
</comment>
<feature type="binding site" evidence="18">
    <location>
        <position position="330"/>
    </location>
    <ligand>
        <name>phosphoenolpyruvate</name>
        <dbReference type="ChEBI" id="CHEBI:58702"/>
    </ligand>
</feature>
<keyword evidence="23" id="KW-0670">Pyruvate</keyword>
<dbReference type="GO" id="GO:0046872">
    <property type="term" value="F:metal ion binding"/>
    <property type="evidence" value="ECO:0007669"/>
    <property type="project" value="UniProtKB-KW"/>
</dbReference>
<dbReference type="SUPFAM" id="SSF47831">
    <property type="entry name" value="Enzyme I of the PEP:sugar phosphotransferase system HPr-binding (sub)domain"/>
    <property type="match status" value="1"/>
</dbReference>
<dbReference type="PROSITE" id="PS00742">
    <property type="entry name" value="PEP_ENZYMES_2"/>
    <property type="match status" value="1"/>
</dbReference>
<dbReference type="GO" id="GO:0005737">
    <property type="term" value="C:cytoplasm"/>
    <property type="evidence" value="ECO:0007669"/>
    <property type="project" value="UniProtKB-SubCell"/>
</dbReference>
<dbReference type="Gene3D" id="3.20.20.60">
    <property type="entry name" value="Phosphoenolpyruvate-binding domains"/>
    <property type="match status" value="1"/>
</dbReference>
<evidence type="ECO:0000256" key="12">
    <source>
        <dbReference type="ARBA" id="ARBA00022723"/>
    </source>
</evidence>
<dbReference type="GO" id="GO:0008965">
    <property type="term" value="F:phosphoenolpyruvate-protein phosphotransferase activity"/>
    <property type="evidence" value="ECO:0007669"/>
    <property type="project" value="UniProtKB-EC"/>
</dbReference>
<dbReference type="InterPro" id="IPR006318">
    <property type="entry name" value="PTS_EI-like"/>
</dbReference>
<feature type="binding site" evidence="19">
    <location>
        <position position="428"/>
    </location>
    <ligand>
        <name>Mg(2+)</name>
        <dbReference type="ChEBI" id="CHEBI:18420"/>
    </ligand>
</feature>
<evidence type="ECO:0000256" key="9">
    <source>
        <dbReference type="ARBA" id="ARBA00022597"/>
    </source>
</evidence>
<accession>A0A431WTY4</accession>
<dbReference type="Proteomes" id="UP000267448">
    <property type="component" value="Unassembled WGS sequence"/>
</dbReference>
<evidence type="ECO:0000256" key="18">
    <source>
        <dbReference type="PIRSR" id="PIRSR000732-2"/>
    </source>
</evidence>
<evidence type="ECO:0000256" key="8">
    <source>
        <dbReference type="ARBA" id="ARBA00022490"/>
    </source>
</evidence>
<dbReference type="AlphaFoldDB" id="A0A431WTY4"/>
<proteinExistence type="inferred from homology"/>
<feature type="domain" description="Phosphotransferase system enzyme I N-terminal" evidence="22">
    <location>
        <begin position="5"/>
        <end position="125"/>
    </location>
</feature>
<comment type="function">
    <text evidence="16">General (non sugar-specific) component of the phosphoenolpyruvate-dependent sugar phosphotransferase system (sugar PTS). This major carbohydrate active-transport system catalyzes the phosphorylation of incoming sugar substrates concomitantly with their translocation across the cell membrane. Enzyme I transfers the phosphoryl group from phosphoenolpyruvate (PEP) to the phosphoryl carrier protein (HPr).</text>
</comment>
<feature type="domain" description="PEP-utilising enzyme mobile" evidence="20">
    <location>
        <begin position="154"/>
        <end position="223"/>
    </location>
</feature>
<evidence type="ECO:0000256" key="10">
    <source>
        <dbReference type="ARBA" id="ARBA00022679"/>
    </source>
</evidence>
<evidence type="ECO:0000259" key="22">
    <source>
        <dbReference type="Pfam" id="PF05524"/>
    </source>
</evidence>
<dbReference type="Pfam" id="PF02896">
    <property type="entry name" value="PEP-utilizers_C"/>
    <property type="match status" value="1"/>
</dbReference>
<evidence type="ECO:0000256" key="13">
    <source>
        <dbReference type="ARBA" id="ARBA00022777"/>
    </source>
</evidence>
<comment type="catalytic activity">
    <reaction evidence="1 16">
        <text>L-histidyl-[protein] + phosphoenolpyruvate = N(pros)-phospho-L-histidyl-[protein] + pyruvate</text>
        <dbReference type="Rhea" id="RHEA:23880"/>
        <dbReference type="Rhea" id="RHEA-COMP:9745"/>
        <dbReference type="Rhea" id="RHEA-COMP:9746"/>
        <dbReference type="ChEBI" id="CHEBI:15361"/>
        <dbReference type="ChEBI" id="CHEBI:29979"/>
        <dbReference type="ChEBI" id="CHEBI:58702"/>
        <dbReference type="ChEBI" id="CHEBI:64837"/>
        <dbReference type="EC" id="2.7.3.9"/>
    </reaction>
</comment>
<feature type="active site" description="Proton donor" evidence="17">
    <location>
        <position position="499"/>
    </location>
</feature>
<organism evidence="23 24">
    <name type="scientific">Shewanella canadensis</name>
    <dbReference type="NCBI Taxonomy" id="271096"/>
    <lineage>
        <taxon>Bacteria</taxon>
        <taxon>Pseudomonadati</taxon>
        <taxon>Pseudomonadota</taxon>
        <taxon>Gammaproteobacteria</taxon>
        <taxon>Alteromonadales</taxon>
        <taxon>Shewanellaceae</taxon>
        <taxon>Shewanella</taxon>
    </lineage>
</organism>
<evidence type="ECO:0000256" key="17">
    <source>
        <dbReference type="PIRSR" id="PIRSR000732-1"/>
    </source>
</evidence>
<dbReference type="Gene3D" id="3.50.30.10">
    <property type="entry name" value="Phosphohistidine domain"/>
    <property type="match status" value="1"/>
</dbReference>
<evidence type="ECO:0000256" key="3">
    <source>
        <dbReference type="ARBA" id="ARBA00004496"/>
    </source>
</evidence>
<dbReference type="InterPro" id="IPR050499">
    <property type="entry name" value="PEP-utilizing_PTS_enzyme"/>
</dbReference>
<dbReference type="InterPro" id="IPR036637">
    <property type="entry name" value="Phosphohistidine_dom_sf"/>
</dbReference>
<comment type="similarity">
    <text evidence="4 16">Belongs to the PEP-utilizing enzyme family.</text>
</comment>
<dbReference type="InterPro" id="IPR024692">
    <property type="entry name" value="PTS_EI"/>
</dbReference>
<dbReference type="InterPro" id="IPR008279">
    <property type="entry name" value="PEP-util_enz_mobile_dom"/>
</dbReference>
<evidence type="ECO:0000256" key="7">
    <source>
        <dbReference type="ARBA" id="ARBA00022448"/>
    </source>
</evidence>
<evidence type="ECO:0000259" key="21">
    <source>
        <dbReference type="Pfam" id="PF02896"/>
    </source>
</evidence>
<dbReference type="InterPro" id="IPR018274">
    <property type="entry name" value="PEP_util_AS"/>
</dbReference>
<dbReference type="OrthoDB" id="9765468at2"/>
<feature type="binding site" evidence="19">
    <location>
        <position position="452"/>
    </location>
    <ligand>
        <name>Mg(2+)</name>
        <dbReference type="ChEBI" id="CHEBI:18420"/>
    </ligand>
</feature>
<keyword evidence="8 16" id="KW-0963">Cytoplasm</keyword>
<dbReference type="SUPFAM" id="SSF52009">
    <property type="entry name" value="Phosphohistidine domain"/>
    <property type="match status" value="1"/>
</dbReference>
<name>A0A431WTY4_9GAMM</name>
<dbReference type="PROSITE" id="PS00370">
    <property type="entry name" value="PEP_ENZYMES_PHOS_SITE"/>
    <property type="match status" value="1"/>
</dbReference>
<dbReference type="SUPFAM" id="SSF51621">
    <property type="entry name" value="Phosphoenolpyruvate/pyruvate domain"/>
    <property type="match status" value="1"/>
</dbReference>
<evidence type="ECO:0000256" key="15">
    <source>
        <dbReference type="ARBA" id="ARBA00033235"/>
    </source>
</evidence>
<evidence type="ECO:0000256" key="1">
    <source>
        <dbReference type="ARBA" id="ARBA00000683"/>
    </source>
</evidence>
<sequence length="566" mass="62328">MSTSGIVVSPGIAFGQSRILHQHSTELDYQLLPLSNVKAEQITLSHAIAQLLQLLQTGLHRLEADCDNYQLIEADILLLEDEELTHQLLTSIGEQQFTASVAVQRVFAQQANQMLAMEDPYLANRAEDVLCLGSRLIAAINGSLEHDLENLTYPTILLATDLTPAEFATLPLDKINGIVLKTGGLTSHTAILARSAGIPALLSCDFDEELTNNQQIALDALSGQLHVNPDQEVINRLERIGSEDKLRKSRLQKFKDLPTETRDKHRISLLANVGSLSDISHVSDVGADGIGLFRTEFMLMNASHMPSEDVQYGLYCDALQLLDGKTFTIRTFDIGADKELPCLSLPQEVNPALGFRGARYSLAHTDLFKSQLKAVLRAANHGCIRLMFPMINQVEELDELFNMIEECKTELIEDERGFGELSYGIVVETPSAVLNLASMLPFLDFISIGTNDLTQYSMAADRTNPDLTKIYPSLSPSILKLIKITIDTAKEASIPVSLCGELASNPLVAPILIGMGIDELSVNLNSLLELKSTICNKELATYIKCSEEALLIQRIDELNHYVSHCY</sequence>
<keyword evidence="13 16" id="KW-0418">Kinase</keyword>
<feature type="binding site" evidence="18">
    <location>
        <position position="462"/>
    </location>
    <ligand>
        <name>phosphoenolpyruvate</name>
        <dbReference type="ChEBI" id="CHEBI:58702"/>
    </ligand>
</feature>
<dbReference type="Gene3D" id="1.10.274.10">
    <property type="entry name" value="PtsI, HPr-binding domain"/>
    <property type="match status" value="1"/>
</dbReference>
<dbReference type="GO" id="GO:0009401">
    <property type="term" value="P:phosphoenolpyruvate-dependent sugar phosphotransferase system"/>
    <property type="evidence" value="ECO:0007669"/>
    <property type="project" value="UniProtKB-KW"/>
</dbReference>
<feature type="active site" description="Tele-phosphohistidine intermediate" evidence="17">
    <location>
        <position position="188"/>
    </location>
</feature>
<feature type="binding site" evidence="18">
    <location>
        <position position="294"/>
    </location>
    <ligand>
        <name>phosphoenolpyruvate</name>
        <dbReference type="ChEBI" id="CHEBI:58702"/>
    </ligand>
</feature>
<evidence type="ECO:0000256" key="16">
    <source>
        <dbReference type="PIRNR" id="PIRNR000732"/>
    </source>
</evidence>
<evidence type="ECO:0000256" key="19">
    <source>
        <dbReference type="PIRSR" id="PIRSR000732-3"/>
    </source>
</evidence>
<dbReference type="InterPro" id="IPR040442">
    <property type="entry name" value="Pyrv_kinase-like_dom_sf"/>
</dbReference>
<keyword evidence="11 16" id="KW-0598">Phosphotransferase system</keyword>
<evidence type="ECO:0000256" key="11">
    <source>
        <dbReference type="ARBA" id="ARBA00022683"/>
    </source>
</evidence>
<dbReference type="InterPro" id="IPR015813">
    <property type="entry name" value="Pyrv/PenolPyrv_kinase-like_dom"/>
</dbReference>
<keyword evidence="24" id="KW-1185">Reference proteome</keyword>
<keyword evidence="9 16" id="KW-0762">Sugar transport</keyword>
<keyword evidence="14 16" id="KW-0460">Magnesium</keyword>
<dbReference type="PIRSF" id="PIRSF000732">
    <property type="entry name" value="PTS_enzyme_I"/>
    <property type="match status" value="1"/>
</dbReference>
<evidence type="ECO:0000313" key="23">
    <source>
        <dbReference type="EMBL" id="RTR38913.1"/>
    </source>
</evidence>
<dbReference type="RefSeq" id="WP_126520521.1">
    <property type="nucleotide sequence ID" value="NZ_RXNU01000005.1"/>
</dbReference>
<dbReference type="PANTHER" id="PTHR46244">
    <property type="entry name" value="PHOSPHOENOLPYRUVATE-PROTEIN PHOSPHOTRANSFERASE"/>
    <property type="match status" value="1"/>
</dbReference>
<comment type="subcellular location">
    <subcellularLocation>
        <location evidence="3 16">Cytoplasm</location>
    </subcellularLocation>
</comment>
<comment type="caution">
    <text evidence="23">The sequence shown here is derived from an EMBL/GenBank/DDBJ whole genome shotgun (WGS) entry which is preliminary data.</text>
</comment>
<evidence type="ECO:0000313" key="24">
    <source>
        <dbReference type="Proteomes" id="UP000267448"/>
    </source>
</evidence>
<dbReference type="InterPro" id="IPR023151">
    <property type="entry name" value="PEP_util_CS"/>
</dbReference>
<evidence type="ECO:0000256" key="6">
    <source>
        <dbReference type="ARBA" id="ARBA00016544"/>
    </source>
</evidence>
<keyword evidence="12 16" id="KW-0479">Metal-binding</keyword>
<evidence type="ECO:0000256" key="4">
    <source>
        <dbReference type="ARBA" id="ARBA00007837"/>
    </source>
</evidence>
<feature type="binding site" evidence="18">
    <location>
        <begin position="451"/>
        <end position="452"/>
    </location>
    <ligand>
        <name>phosphoenolpyruvate</name>
        <dbReference type="ChEBI" id="CHEBI:58702"/>
    </ligand>
</feature>
<dbReference type="Pfam" id="PF00391">
    <property type="entry name" value="PEP-utilizers"/>
    <property type="match status" value="1"/>
</dbReference>
<dbReference type="InterPro" id="IPR000121">
    <property type="entry name" value="PEP_util_C"/>
</dbReference>
<keyword evidence="10 16" id="KW-0808">Transferase</keyword>
<evidence type="ECO:0000256" key="14">
    <source>
        <dbReference type="ARBA" id="ARBA00022842"/>
    </source>
</evidence>
<keyword evidence="7 16" id="KW-0813">Transport</keyword>
<evidence type="ECO:0000256" key="2">
    <source>
        <dbReference type="ARBA" id="ARBA00001946"/>
    </source>
</evidence>
<dbReference type="EMBL" id="RXNU01000005">
    <property type="protein sequence ID" value="RTR38913.1"/>
    <property type="molecule type" value="Genomic_DNA"/>
</dbReference>
<evidence type="ECO:0000256" key="5">
    <source>
        <dbReference type="ARBA" id="ARBA00012232"/>
    </source>
</evidence>
<dbReference type="GO" id="GO:0016301">
    <property type="term" value="F:kinase activity"/>
    <property type="evidence" value="ECO:0007669"/>
    <property type="project" value="UniProtKB-KW"/>
</dbReference>
<dbReference type="Pfam" id="PF05524">
    <property type="entry name" value="PEP-utilisers_N"/>
    <property type="match status" value="1"/>
</dbReference>
<dbReference type="InterPro" id="IPR036618">
    <property type="entry name" value="PtsI_HPr-bd_sf"/>
</dbReference>
<gene>
    <name evidence="23" type="primary">ptsP</name>
    <name evidence="23" type="ORF">EKG38_12220</name>
</gene>
<dbReference type="PRINTS" id="PR01736">
    <property type="entry name" value="PHPHTRNFRASE"/>
</dbReference>